<dbReference type="GO" id="GO:0032777">
    <property type="term" value="C:piccolo histone acetyltransferase complex"/>
    <property type="evidence" value="ECO:0000318"/>
    <property type="project" value="GO_Central"/>
</dbReference>
<feature type="domain" description="Enhancer of polycomb-like N-terminal" evidence="9">
    <location>
        <begin position="43"/>
        <end position="139"/>
    </location>
</feature>
<evidence type="ECO:0000256" key="5">
    <source>
        <dbReference type="ARBA" id="ARBA00023242"/>
    </source>
</evidence>
<dbReference type="Gramene" id="Pp3c23_7050V3.4">
    <property type="protein sequence ID" value="Pp3c23_7050V3.4"/>
    <property type="gene ID" value="Pp3c23_7050"/>
</dbReference>
<evidence type="ECO:0000256" key="4">
    <source>
        <dbReference type="ARBA" id="ARBA00023163"/>
    </source>
</evidence>
<keyword evidence="11" id="KW-1185">Reference proteome</keyword>
<dbReference type="GO" id="GO:0005634">
    <property type="term" value="C:nucleus"/>
    <property type="evidence" value="ECO:0007669"/>
    <property type="project" value="UniProtKB-SubCell"/>
</dbReference>
<reference evidence="10" key="3">
    <citation type="submission" date="2020-12" db="UniProtKB">
        <authorList>
            <consortium name="EnsemblPlants"/>
        </authorList>
    </citation>
    <scope>IDENTIFICATION</scope>
</reference>
<reference evidence="10 11" key="1">
    <citation type="journal article" date="2008" name="Science">
        <title>The Physcomitrella genome reveals evolutionary insights into the conquest of land by plants.</title>
        <authorList>
            <person name="Rensing S."/>
            <person name="Lang D."/>
            <person name="Zimmer A."/>
            <person name="Terry A."/>
            <person name="Salamov A."/>
            <person name="Shapiro H."/>
            <person name="Nishiyama T."/>
            <person name="Perroud P.-F."/>
            <person name="Lindquist E."/>
            <person name="Kamisugi Y."/>
            <person name="Tanahashi T."/>
            <person name="Sakakibara K."/>
            <person name="Fujita T."/>
            <person name="Oishi K."/>
            <person name="Shin-I T."/>
            <person name="Kuroki Y."/>
            <person name="Toyoda A."/>
            <person name="Suzuki Y."/>
            <person name="Hashimoto A."/>
            <person name="Yamaguchi K."/>
            <person name="Sugano A."/>
            <person name="Kohara Y."/>
            <person name="Fujiyama A."/>
            <person name="Anterola A."/>
            <person name="Aoki S."/>
            <person name="Ashton N."/>
            <person name="Barbazuk W.B."/>
            <person name="Barker E."/>
            <person name="Bennetzen J."/>
            <person name="Bezanilla M."/>
            <person name="Blankenship R."/>
            <person name="Cho S.H."/>
            <person name="Dutcher S."/>
            <person name="Estelle M."/>
            <person name="Fawcett J.A."/>
            <person name="Gundlach H."/>
            <person name="Hanada K."/>
            <person name="Heyl A."/>
            <person name="Hicks K.A."/>
            <person name="Hugh J."/>
            <person name="Lohr M."/>
            <person name="Mayer K."/>
            <person name="Melkozernov A."/>
            <person name="Murata T."/>
            <person name="Nelson D."/>
            <person name="Pils B."/>
            <person name="Prigge M."/>
            <person name="Reiss B."/>
            <person name="Renner T."/>
            <person name="Rombauts S."/>
            <person name="Rushton P."/>
            <person name="Sanderfoot A."/>
            <person name="Schween G."/>
            <person name="Shiu S.-H."/>
            <person name="Stueber K."/>
            <person name="Theodoulou F.L."/>
            <person name="Tu H."/>
            <person name="Van de Peer Y."/>
            <person name="Verrier P.J."/>
            <person name="Waters E."/>
            <person name="Wood A."/>
            <person name="Yang L."/>
            <person name="Cove D."/>
            <person name="Cuming A."/>
            <person name="Hasebe M."/>
            <person name="Lucas S."/>
            <person name="Mishler D.B."/>
            <person name="Reski R."/>
            <person name="Grigoriev I."/>
            <person name="Quatrano R.S."/>
            <person name="Boore J.L."/>
        </authorList>
    </citation>
    <scope>NUCLEOTIDE SEQUENCE [LARGE SCALE GENOMIC DNA]</scope>
    <source>
        <strain evidence="10 11">cv. Gransden 2004</strain>
    </source>
</reference>
<dbReference type="GO" id="GO:0006357">
    <property type="term" value="P:regulation of transcription by RNA polymerase II"/>
    <property type="evidence" value="ECO:0000318"/>
    <property type="project" value="GO_Central"/>
</dbReference>
<dbReference type="Proteomes" id="UP000006727">
    <property type="component" value="Chromosome 23"/>
</dbReference>
<comment type="subcellular location">
    <subcellularLocation>
        <location evidence="1 6">Nucleus</location>
    </subcellularLocation>
</comment>
<dbReference type="EnsemblPlants" id="Pp3c23_7050V3.4">
    <property type="protein sequence ID" value="Pp3c23_7050V3.4"/>
    <property type="gene ID" value="Pp3c23_7050"/>
</dbReference>
<dbReference type="KEGG" id="ppp:112275578"/>
<dbReference type="InParanoid" id="A0A7I4CGY3"/>
<dbReference type="GeneID" id="112275578"/>
<evidence type="ECO:0000256" key="3">
    <source>
        <dbReference type="ARBA" id="ARBA00023015"/>
    </source>
</evidence>
<evidence type="ECO:0000313" key="11">
    <source>
        <dbReference type="Proteomes" id="UP000006727"/>
    </source>
</evidence>
<evidence type="ECO:0000313" key="10">
    <source>
        <dbReference type="EnsemblPlants" id="Pp3c23_7050V3.4"/>
    </source>
</evidence>
<feature type="coiled-coil region" evidence="7">
    <location>
        <begin position="260"/>
        <end position="287"/>
    </location>
</feature>
<dbReference type="RefSeq" id="XP_024361821.1">
    <property type="nucleotide sequence ID" value="XM_024506053.2"/>
</dbReference>
<dbReference type="EMBL" id="ABEU02000023">
    <property type="status" value="NOT_ANNOTATED_CDS"/>
    <property type="molecule type" value="Genomic_DNA"/>
</dbReference>
<protein>
    <recommendedName>
        <fullName evidence="6">Enhancer of polycomb-like protein</fullName>
    </recommendedName>
</protein>
<dbReference type="GO" id="GO:0035267">
    <property type="term" value="C:NuA4 histone acetyltransferase complex"/>
    <property type="evidence" value="ECO:0007669"/>
    <property type="project" value="InterPro"/>
</dbReference>
<keyword evidence="5 6" id="KW-0539">Nucleus</keyword>
<evidence type="ECO:0000256" key="7">
    <source>
        <dbReference type="SAM" id="Coils"/>
    </source>
</evidence>
<keyword evidence="3 6" id="KW-0805">Transcription regulation</keyword>
<gene>
    <name evidence="10" type="primary">LOC112275578</name>
</gene>
<reference evidence="10 11" key="2">
    <citation type="journal article" date="2018" name="Plant J.">
        <title>The Physcomitrella patens chromosome-scale assembly reveals moss genome structure and evolution.</title>
        <authorList>
            <person name="Lang D."/>
            <person name="Ullrich K.K."/>
            <person name="Murat F."/>
            <person name="Fuchs J."/>
            <person name="Jenkins J."/>
            <person name="Haas F.B."/>
            <person name="Piednoel M."/>
            <person name="Gundlach H."/>
            <person name="Van Bel M."/>
            <person name="Meyberg R."/>
            <person name="Vives C."/>
            <person name="Morata J."/>
            <person name="Symeonidi A."/>
            <person name="Hiss M."/>
            <person name="Muchero W."/>
            <person name="Kamisugi Y."/>
            <person name="Saleh O."/>
            <person name="Blanc G."/>
            <person name="Decker E.L."/>
            <person name="van Gessel N."/>
            <person name="Grimwood J."/>
            <person name="Hayes R.D."/>
            <person name="Graham S.W."/>
            <person name="Gunter L.E."/>
            <person name="McDaniel S.F."/>
            <person name="Hoernstein S.N.W."/>
            <person name="Larsson A."/>
            <person name="Li F.W."/>
            <person name="Perroud P.F."/>
            <person name="Phillips J."/>
            <person name="Ranjan P."/>
            <person name="Rokshar D.S."/>
            <person name="Rothfels C.J."/>
            <person name="Schneider L."/>
            <person name="Shu S."/>
            <person name="Stevenson D.W."/>
            <person name="Thummler F."/>
            <person name="Tillich M."/>
            <person name="Villarreal Aguilar J.C."/>
            <person name="Widiez T."/>
            <person name="Wong G.K."/>
            <person name="Wymore A."/>
            <person name="Zhang Y."/>
            <person name="Zimmer A.D."/>
            <person name="Quatrano R.S."/>
            <person name="Mayer K.F.X."/>
            <person name="Goodstein D."/>
            <person name="Casacuberta J.M."/>
            <person name="Vandepoele K."/>
            <person name="Reski R."/>
            <person name="Cuming A.C."/>
            <person name="Tuskan G.A."/>
            <person name="Maumus F."/>
            <person name="Salse J."/>
            <person name="Schmutz J."/>
            <person name="Rensing S.A."/>
        </authorList>
    </citation>
    <scope>NUCLEOTIDE SEQUENCE [LARGE SCALE GENOMIC DNA]</scope>
    <source>
        <strain evidence="10 11">cv. Gransden 2004</strain>
    </source>
</reference>
<dbReference type="OrthoDB" id="435275at2759"/>
<accession>A0A7I4CGY3</accession>
<dbReference type="PANTHER" id="PTHR14898">
    <property type="entry name" value="ENHANCER OF POLYCOMB"/>
    <property type="match status" value="1"/>
</dbReference>
<evidence type="ECO:0000256" key="6">
    <source>
        <dbReference type="RuleBase" id="RU361124"/>
    </source>
</evidence>
<sequence length="500" mass="57387">MSRLSFRPRPLDIHKKLPIVKSIKDLDFEDSNVGRAAHSSNDVECENLVSQVLTPAKKAGTGSEIPTPQFLVVDSYEKDYTQSFVQPPSYIRGRPARNENTEFCEYDLDNDDEIWLLQFNNDRKILQPEKFEMMLYKLEIMDHKTAERQGSLVPVLGAPIPIVLTKDVAIEVLKQVINRPTVLGAVYDYWRIKREKWQKPILRRLQPPPPVNDTNPFNVFRPREKIHRPHTRRMQRRENDLQSFEKLRQVRLNIERSLLLIRAVQQREERKREIVEVEANAQRLQLRLKADQFAQHDALRAEDDGGGLPSSKFGRAEDGHRFMSRGDHVNGVKFGRSVSTLELNLSPYDGVAANEHQEIRRPRRRPRFPPPRYQMKEKMKNLDPMEPAFLFTKPLDSGKLAAAGIGFRENDPKFSSFRLSARIGRGGRIVYDRWNPFIGSPFDSHNHSHSHISSLSIGAPVNRFGARPFRRVADPLAHTDTIPSAVHFGPAPPSTSATPF</sequence>
<feature type="region of interest" description="Disordered" evidence="8">
    <location>
        <begin position="299"/>
        <end position="318"/>
    </location>
</feature>
<comment type="similarity">
    <text evidence="2 6">Belongs to the enhancer of polycomb family.</text>
</comment>
<dbReference type="InterPro" id="IPR019542">
    <property type="entry name" value="Enhancer_polycomb-like_N"/>
</dbReference>
<evidence type="ECO:0000256" key="2">
    <source>
        <dbReference type="ARBA" id="ARBA00008035"/>
    </source>
</evidence>
<evidence type="ECO:0000259" key="9">
    <source>
        <dbReference type="Pfam" id="PF10513"/>
    </source>
</evidence>
<keyword evidence="7" id="KW-0175">Coiled coil</keyword>
<evidence type="ECO:0000256" key="1">
    <source>
        <dbReference type="ARBA" id="ARBA00004123"/>
    </source>
</evidence>
<dbReference type="Pfam" id="PF10513">
    <property type="entry name" value="EPL1"/>
    <property type="match status" value="1"/>
</dbReference>
<dbReference type="InterPro" id="IPR024943">
    <property type="entry name" value="Enhancer_polycomb"/>
</dbReference>
<keyword evidence="4 6" id="KW-0804">Transcription</keyword>
<name>A0A7I4CGY3_PHYPA</name>
<dbReference type="AlphaFoldDB" id="A0A7I4CGY3"/>
<proteinExistence type="inferred from homology"/>
<evidence type="ECO:0000256" key="8">
    <source>
        <dbReference type="SAM" id="MobiDB-lite"/>
    </source>
</evidence>
<dbReference type="FunCoup" id="A0A7I4CGY3">
    <property type="interactions" value="1629"/>
</dbReference>
<organism evidence="10 11">
    <name type="scientific">Physcomitrium patens</name>
    <name type="common">Spreading-leaved earth moss</name>
    <name type="synonym">Physcomitrella patens</name>
    <dbReference type="NCBI Taxonomy" id="3218"/>
    <lineage>
        <taxon>Eukaryota</taxon>
        <taxon>Viridiplantae</taxon>
        <taxon>Streptophyta</taxon>
        <taxon>Embryophyta</taxon>
        <taxon>Bryophyta</taxon>
        <taxon>Bryophytina</taxon>
        <taxon>Bryopsida</taxon>
        <taxon>Funariidae</taxon>
        <taxon>Funariales</taxon>
        <taxon>Funariaceae</taxon>
        <taxon>Physcomitrium</taxon>
    </lineage>
</organism>